<dbReference type="AlphaFoldDB" id="A0A368ZZB0"/>
<dbReference type="GO" id="GO:0048038">
    <property type="term" value="F:quinone binding"/>
    <property type="evidence" value="ECO:0007669"/>
    <property type="project" value="UniProtKB-KW"/>
</dbReference>
<evidence type="ECO:0000256" key="1">
    <source>
        <dbReference type="ARBA" id="ARBA00001974"/>
    </source>
</evidence>
<sequence>MSKHYEILVVGGGNAGISSAAQLLRKKPGLKIGIIEPSEKHYYQPAWTLVGGGAYKMEATIRDQKDCMPKGADWIKDAAESFDADNNVVKCTSGDEYSYDVLILTPGIQLDWHKIKGAKESLGKNGVTTNYMPQYAPYTWETIRNFKRGNAIFTNPNTPIKCGGAPQKIMYLASDYFRKNGILSRTNVHFYSGGGVIFGVEKYAKSLLEVVNRYGIKLHYKHNLVEIKGDEKIAIFETTDEHGKSFLVEQPFDMIHVTPPQSAPDFIKRSPFAIPDTAWPADTPKIPGQFSDGYLGWIDVDKYTLQHNRYPNVFACGDAANTPNAKTGAAIRKQVPVMVGNILTYMSKKSPVHKYNGYGSCPLVTGYGKLILAEFDYNNQPIETFPFDQSKERWSMWMLKKHILPWLYWNKILKGTA</sequence>
<evidence type="ECO:0000259" key="7">
    <source>
        <dbReference type="Pfam" id="PF07992"/>
    </source>
</evidence>
<keyword evidence="3" id="KW-0874">Quinone</keyword>
<reference evidence="8 9" key="1">
    <citation type="submission" date="2018-07" db="EMBL/GenBank/DDBJ databases">
        <title>Genomic Encyclopedia of Type Strains, Phase IV (KMG-IV): sequencing the most valuable type-strain genomes for metagenomic binning, comparative biology and taxonomic classification.</title>
        <authorList>
            <person name="Goeker M."/>
        </authorList>
    </citation>
    <scope>NUCLEOTIDE SEQUENCE [LARGE SCALE GENOMIC DNA]</scope>
    <source>
        <strain evidence="8 9">DSM 21410</strain>
    </source>
</reference>
<comment type="cofactor">
    <cofactor evidence="1">
        <name>FAD</name>
        <dbReference type="ChEBI" id="CHEBI:57692"/>
    </cofactor>
</comment>
<evidence type="ECO:0000256" key="3">
    <source>
        <dbReference type="ARBA" id="ARBA00022719"/>
    </source>
</evidence>
<dbReference type="PANTHER" id="PTHR10632">
    <property type="entry name" value="SULFIDE:QUINONE OXIDOREDUCTASE"/>
    <property type="match status" value="1"/>
</dbReference>
<dbReference type="Gene3D" id="3.50.50.60">
    <property type="entry name" value="FAD/NAD(P)-binding domain"/>
    <property type="match status" value="2"/>
</dbReference>
<dbReference type="InterPro" id="IPR036188">
    <property type="entry name" value="FAD/NAD-bd_sf"/>
</dbReference>
<dbReference type="PANTHER" id="PTHR10632:SF2">
    <property type="entry name" value="SULFIDE:QUINONE OXIDOREDUCTASE, MITOCHONDRIAL"/>
    <property type="match status" value="1"/>
</dbReference>
<dbReference type="Pfam" id="PF07992">
    <property type="entry name" value="Pyr_redox_2"/>
    <property type="match status" value="1"/>
</dbReference>
<keyword evidence="6" id="KW-0560">Oxidoreductase</keyword>
<dbReference type="EMBL" id="QPJS01000004">
    <property type="protein sequence ID" value="RCX02362.1"/>
    <property type="molecule type" value="Genomic_DNA"/>
</dbReference>
<accession>A0A368ZZB0</accession>
<keyword evidence="5" id="KW-0809">Transit peptide</keyword>
<keyword evidence="9" id="KW-1185">Reference proteome</keyword>
<evidence type="ECO:0000256" key="6">
    <source>
        <dbReference type="ARBA" id="ARBA00023002"/>
    </source>
</evidence>
<evidence type="ECO:0000256" key="5">
    <source>
        <dbReference type="ARBA" id="ARBA00022946"/>
    </source>
</evidence>
<evidence type="ECO:0000256" key="2">
    <source>
        <dbReference type="ARBA" id="ARBA00022630"/>
    </source>
</evidence>
<protein>
    <submittedName>
        <fullName evidence="8">Sulfide:quinone oxidoreductase</fullName>
    </submittedName>
</protein>
<comment type="caution">
    <text evidence="8">The sequence shown here is derived from an EMBL/GenBank/DDBJ whole genome shotgun (WGS) entry which is preliminary data.</text>
</comment>
<dbReference type="GO" id="GO:0071949">
    <property type="term" value="F:FAD binding"/>
    <property type="evidence" value="ECO:0007669"/>
    <property type="project" value="TreeGrafter"/>
</dbReference>
<evidence type="ECO:0000313" key="8">
    <source>
        <dbReference type="EMBL" id="RCX02362.1"/>
    </source>
</evidence>
<dbReference type="FunFam" id="3.50.50.60:FF:000034">
    <property type="entry name" value="sulfide:quinone oxidoreductase, mitochondrial"/>
    <property type="match status" value="1"/>
</dbReference>
<keyword evidence="4" id="KW-0274">FAD</keyword>
<dbReference type="InterPro" id="IPR023753">
    <property type="entry name" value="FAD/NAD-binding_dom"/>
</dbReference>
<feature type="domain" description="FAD/NAD(P)-binding" evidence="7">
    <location>
        <begin position="5"/>
        <end position="125"/>
    </location>
</feature>
<dbReference type="SUPFAM" id="SSF51905">
    <property type="entry name" value="FAD/NAD(P)-binding domain"/>
    <property type="match status" value="2"/>
</dbReference>
<name>A0A368ZZB0_9FLAO</name>
<dbReference type="InterPro" id="IPR015904">
    <property type="entry name" value="Sulphide_quinone_reductase"/>
</dbReference>
<proteinExistence type="predicted"/>
<dbReference type="GO" id="GO:0070224">
    <property type="term" value="F:sulfide:quinone oxidoreductase activity"/>
    <property type="evidence" value="ECO:0007669"/>
    <property type="project" value="TreeGrafter"/>
</dbReference>
<evidence type="ECO:0000256" key="4">
    <source>
        <dbReference type="ARBA" id="ARBA00022827"/>
    </source>
</evidence>
<dbReference type="RefSeq" id="WP_114366418.1">
    <property type="nucleotide sequence ID" value="NZ_BHZF01000005.1"/>
</dbReference>
<organism evidence="8 9">
    <name type="scientific">Schleiferia thermophila</name>
    <dbReference type="NCBI Taxonomy" id="884107"/>
    <lineage>
        <taxon>Bacteria</taxon>
        <taxon>Pseudomonadati</taxon>
        <taxon>Bacteroidota</taxon>
        <taxon>Flavobacteriia</taxon>
        <taxon>Flavobacteriales</taxon>
        <taxon>Schleiferiaceae</taxon>
        <taxon>Schleiferia</taxon>
    </lineage>
</organism>
<keyword evidence="2" id="KW-0285">Flavoprotein</keyword>
<dbReference type="GO" id="GO:0070221">
    <property type="term" value="P:sulfide oxidation, using sulfide:quinone oxidoreductase"/>
    <property type="evidence" value="ECO:0007669"/>
    <property type="project" value="TreeGrafter"/>
</dbReference>
<dbReference type="Proteomes" id="UP000253517">
    <property type="component" value="Unassembled WGS sequence"/>
</dbReference>
<gene>
    <name evidence="8" type="ORF">DES35_104122</name>
</gene>
<evidence type="ECO:0000313" key="9">
    <source>
        <dbReference type="Proteomes" id="UP000253517"/>
    </source>
</evidence>